<feature type="region of interest" description="Disordered" evidence="1">
    <location>
        <begin position="221"/>
        <end position="243"/>
    </location>
</feature>
<reference evidence="3 4" key="1">
    <citation type="submission" date="2023-05" db="EMBL/GenBank/DDBJ databases">
        <title>Lithophilousrod everest ZFBP1038 complete genpme.</title>
        <authorList>
            <person name="Tian M."/>
        </authorList>
    </citation>
    <scope>NUCLEOTIDE SEQUENCE [LARGE SCALE GENOMIC DNA]</scope>
    <source>
        <strain evidence="3 4">ZFBP1038</strain>
    </source>
</reference>
<accession>A0ABY8QRV0</accession>
<evidence type="ECO:0008006" key="5">
    <source>
        <dbReference type="Google" id="ProtNLM"/>
    </source>
</evidence>
<keyword evidence="2" id="KW-0472">Membrane</keyword>
<evidence type="ECO:0000313" key="3">
    <source>
        <dbReference type="EMBL" id="WGW11713.1"/>
    </source>
</evidence>
<dbReference type="SUPFAM" id="SSF52540">
    <property type="entry name" value="P-loop containing nucleoside triphosphate hydrolases"/>
    <property type="match status" value="1"/>
</dbReference>
<dbReference type="InterPro" id="IPR050445">
    <property type="entry name" value="Bact_polysacc_biosynth/exp"/>
</dbReference>
<dbReference type="EMBL" id="CP090958">
    <property type="protein sequence ID" value="WGW11713.1"/>
    <property type="molecule type" value="Genomic_DNA"/>
</dbReference>
<evidence type="ECO:0000313" key="4">
    <source>
        <dbReference type="Proteomes" id="UP001209083"/>
    </source>
</evidence>
<keyword evidence="2" id="KW-1133">Transmembrane helix</keyword>
<gene>
    <name evidence="3" type="ORF">LWF01_16705</name>
</gene>
<evidence type="ECO:0000256" key="2">
    <source>
        <dbReference type="SAM" id="Phobius"/>
    </source>
</evidence>
<dbReference type="RefSeq" id="WP_349638503.1">
    <property type="nucleotide sequence ID" value="NZ_CP090958.1"/>
</dbReference>
<dbReference type="Gene3D" id="3.40.50.300">
    <property type="entry name" value="P-loop containing nucleotide triphosphate hydrolases"/>
    <property type="match status" value="1"/>
</dbReference>
<feature type="compositionally biased region" description="Basic and acidic residues" evidence="1">
    <location>
        <begin position="230"/>
        <end position="243"/>
    </location>
</feature>
<dbReference type="InterPro" id="IPR027417">
    <property type="entry name" value="P-loop_NTPase"/>
</dbReference>
<name>A0ABY8QRV0_9MICO</name>
<sequence length="444" mass="47100">MNVPFVLTALRRYWYVLIGCVIIGMAASAAVSSAMPKKYEARTQLLLTIDLPENAEPSSGNAYVRDRIATYSEFVGSDIVIDAARSRLGLDESTRFLANRIKVAVEPDTVILTITATWNSPEEAAEVVNAVARSFAELTPQLDNQGTGGPVLNVTIFDPATVPTQAAPPFPVPIVLLGAIGGLAIGLLLTLFFELRNPYVRSLREFADSADSKVLATLGPPGHPDLIRAAPKDRERPKSGHDEADAIGHSIAALYTRIGLNTAETYQRVITITSANPSLGSAPTAWELARTASASGLHCVVVAGDPSARAFFEDRIETEGLAPGRADPELLPPELLPLPSGGVLGLRSLRAALRDLAANADVVLIAAPPVLDDPNVHSYLQISHGVVLLAPSRRSRYSTIRASSDLIRAADAELLGVVAVSTKGPIMKTPRQHNAVPLFAKAAS</sequence>
<keyword evidence="4" id="KW-1185">Reference proteome</keyword>
<dbReference type="PANTHER" id="PTHR32309">
    <property type="entry name" value="TYROSINE-PROTEIN KINASE"/>
    <property type="match status" value="1"/>
</dbReference>
<evidence type="ECO:0000256" key="1">
    <source>
        <dbReference type="SAM" id="MobiDB-lite"/>
    </source>
</evidence>
<dbReference type="PANTHER" id="PTHR32309:SF13">
    <property type="entry name" value="FERRIC ENTEROBACTIN TRANSPORT PROTEIN FEPE"/>
    <property type="match status" value="1"/>
</dbReference>
<feature type="transmembrane region" description="Helical" evidence="2">
    <location>
        <begin position="12"/>
        <end position="32"/>
    </location>
</feature>
<dbReference type="Proteomes" id="UP001209083">
    <property type="component" value="Chromosome"/>
</dbReference>
<protein>
    <recommendedName>
        <fullName evidence="5">Polysaccharide chain length determinant N-terminal domain-containing protein</fullName>
    </recommendedName>
</protein>
<proteinExistence type="predicted"/>
<feature type="transmembrane region" description="Helical" evidence="2">
    <location>
        <begin position="174"/>
        <end position="193"/>
    </location>
</feature>
<organism evidence="3 4">
    <name type="scientific">Saxibacter everestensis</name>
    <dbReference type="NCBI Taxonomy" id="2909229"/>
    <lineage>
        <taxon>Bacteria</taxon>
        <taxon>Bacillati</taxon>
        <taxon>Actinomycetota</taxon>
        <taxon>Actinomycetes</taxon>
        <taxon>Micrococcales</taxon>
        <taxon>Brevibacteriaceae</taxon>
        <taxon>Saxibacter</taxon>
    </lineage>
</organism>
<keyword evidence="2" id="KW-0812">Transmembrane</keyword>